<dbReference type="CDD" id="cd04301">
    <property type="entry name" value="NAT_SF"/>
    <property type="match status" value="1"/>
</dbReference>
<comment type="caution">
    <text evidence="3">The sequence shown here is derived from an EMBL/GenBank/DDBJ whole genome shotgun (WGS) entry which is preliminary data.</text>
</comment>
<feature type="region of interest" description="Disordered" evidence="1">
    <location>
        <begin position="308"/>
        <end position="336"/>
    </location>
</feature>
<keyword evidence="4" id="KW-1185">Reference proteome</keyword>
<proteinExistence type="predicted"/>
<feature type="compositionally biased region" description="Basic residues" evidence="1">
    <location>
        <begin position="1"/>
        <end position="22"/>
    </location>
</feature>
<gene>
    <name evidence="3" type="ORF">F7Q99_35740</name>
</gene>
<dbReference type="AlphaFoldDB" id="A0A6N7L2H2"/>
<evidence type="ECO:0000313" key="3">
    <source>
        <dbReference type="EMBL" id="MQS17395.1"/>
    </source>
</evidence>
<keyword evidence="3" id="KW-0808">Transferase</keyword>
<evidence type="ECO:0000259" key="2">
    <source>
        <dbReference type="PROSITE" id="PS51186"/>
    </source>
</evidence>
<dbReference type="Gene3D" id="3.40.630.30">
    <property type="match status" value="1"/>
</dbReference>
<dbReference type="InterPro" id="IPR016181">
    <property type="entry name" value="Acyl_CoA_acyltransferase"/>
</dbReference>
<dbReference type="Pfam" id="PF00583">
    <property type="entry name" value="Acetyltransf_1"/>
    <property type="match status" value="1"/>
</dbReference>
<name>A0A6N7L2H2_9ACTN</name>
<dbReference type="InterPro" id="IPR000182">
    <property type="entry name" value="GNAT_dom"/>
</dbReference>
<evidence type="ECO:0000256" key="1">
    <source>
        <dbReference type="SAM" id="MobiDB-lite"/>
    </source>
</evidence>
<dbReference type="OrthoDB" id="9975359at2"/>
<dbReference type="PROSITE" id="PS51186">
    <property type="entry name" value="GNAT"/>
    <property type="match status" value="1"/>
</dbReference>
<sequence>MRAGPARRSRLPRRRPGPRPARRTGGVGGREGRNRRGRRAVGSHLNVTHSASVCALRYIPGGGGAVVLLAAVRYVRRAWWVAGRPERLPRALIDLLAGADIVWHPHGLGPDPAAVPAGLRWPHPAGGTLTAARAARGFGVGEVVGAQILVALARLPRRLPQGRRVLLPGGHVVTLRPACLRDRRAVTVLDALCGRLQQPWGLESQWLLTGWEGQGVLAMAADGRPVAFAGLVRDEPGAEAVLLIAPAWWERGLGELLVRELVTAARQEGLKEVWTHTFSGDAVTVRAMRSAGLPVAADDDGISMTLSLSLDPAPGPPRQSAESSRPSVVRQGGTGP</sequence>
<organism evidence="3 4">
    <name type="scientific">Streptomyces kaniharaensis</name>
    <dbReference type="NCBI Taxonomy" id="212423"/>
    <lineage>
        <taxon>Bacteria</taxon>
        <taxon>Bacillati</taxon>
        <taxon>Actinomycetota</taxon>
        <taxon>Actinomycetes</taxon>
        <taxon>Kitasatosporales</taxon>
        <taxon>Streptomycetaceae</taxon>
        <taxon>Streptomyces</taxon>
    </lineage>
</organism>
<feature type="region of interest" description="Disordered" evidence="1">
    <location>
        <begin position="1"/>
        <end position="42"/>
    </location>
</feature>
<reference evidence="3 4" key="1">
    <citation type="submission" date="2019-09" db="EMBL/GenBank/DDBJ databases">
        <title>Genome Sequences of Streptomyces kaniharaensis ATCC 21070.</title>
        <authorList>
            <person name="Zhu W."/>
            <person name="De Crecy-Lagard V."/>
            <person name="Richards N.G."/>
        </authorList>
    </citation>
    <scope>NUCLEOTIDE SEQUENCE [LARGE SCALE GENOMIC DNA]</scope>
    <source>
        <strain evidence="3 4">SF-557</strain>
    </source>
</reference>
<dbReference type="SUPFAM" id="SSF55729">
    <property type="entry name" value="Acyl-CoA N-acyltransferases (Nat)"/>
    <property type="match status" value="1"/>
</dbReference>
<evidence type="ECO:0000313" key="4">
    <source>
        <dbReference type="Proteomes" id="UP000450000"/>
    </source>
</evidence>
<dbReference type="GO" id="GO:0016747">
    <property type="term" value="F:acyltransferase activity, transferring groups other than amino-acyl groups"/>
    <property type="evidence" value="ECO:0007669"/>
    <property type="project" value="InterPro"/>
</dbReference>
<feature type="domain" description="N-acetyltransferase" evidence="2">
    <location>
        <begin position="173"/>
        <end position="309"/>
    </location>
</feature>
<protein>
    <submittedName>
        <fullName evidence="3">GNAT family N-acetyltransferase</fullName>
    </submittedName>
</protein>
<accession>A0A6N7L2H2</accession>
<dbReference type="EMBL" id="WBOF01000004">
    <property type="protein sequence ID" value="MQS17395.1"/>
    <property type="molecule type" value="Genomic_DNA"/>
</dbReference>
<dbReference type="Proteomes" id="UP000450000">
    <property type="component" value="Unassembled WGS sequence"/>
</dbReference>